<accession>A0ABQ7D2F9</accession>
<evidence type="ECO:0000313" key="2">
    <source>
        <dbReference type="EMBL" id="KAF3566577.1"/>
    </source>
</evidence>
<dbReference type="Proteomes" id="UP000266723">
    <property type="component" value="Unassembled WGS sequence"/>
</dbReference>
<feature type="domain" description="ATP-dependent RNA helicase Ski2/MTR4 C-terminal" evidence="1">
    <location>
        <begin position="63"/>
        <end position="120"/>
    </location>
</feature>
<evidence type="ECO:0000313" key="3">
    <source>
        <dbReference type="Proteomes" id="UP000266723"/>
    </source>
</evidence>
<gene>
    <name evidence="2" type="ORF">DY000_02013978</name>
</gene>
<dbReference type="InterPro" id="IPR012961">
    <property type="entry name" value="Ski2/MTR4_C"/>
</dbReference>
<evidence type="ECO:0000259" key="1">
    <source>
        <dbReference type="Pfam" id="PF08148"/>
    </source>
</evidence>
<organism evidence="2 3">
    <name type="scientific">Brassica cretica</name>
    <name type="common">Mustard</name>
    <dbReference type="NCBI Taxonomy" id="69181"/>
    <lineage>
        <taxon>Eukaryota</taxon>
        <taxon>Viridiplantae</taxon>
        <taxon>Streptophyta</taxon>
        <taxon>Embryophyta</taxon>
        <taxon>Tracheophyta</taxon>
        <taxon>Spermatophyta</taxon>
        <taxon>Magnoliopsida</taxon>
        <taxon>eudicotyledons</taxon>
        <taxon>Gunneridae</taxon>
        <taxon>Pentapetalae</taxon>
        <taxon>rosids</taxon>
        <taxon>malvids</taxon>
        <taxon>Brassicales</taxon>
        <taxon>Brassicaceae</taxon>
        <taxon>Brassiceae</taxon>
        <taxon>Brassica</taxon>
    </lineage>
</organism>
<keyword evidence="3" id="KW-1185">Reference proteome</keyword>
<dbReference type="Pfam" id="PF08148">
    <property type="entry name" value="DSHCT"/>
    <property type="match status" value="1"/>
</dbReference>
<name>A0ABQ7D2F9_BRACR</name>
<dbReference type="EMBL" id="QGKV02000759">
    <property type="protein sequence ID" value="KAF3566577.1"/>
    <property type="molecule type" value="Genomic_DNA"/>
</dbReference>
<reference evidence="2 3" key="1">
    <citation type="journal article" date="2020" name="BMC Genomics">
        <title>Intraspecific diversification of the crop wild relative Brassica cretica Lam. using demographic model selection.</title>
        <authorList>
            <person name="Kioukis A."/>
            <person name="Michalopoulou V.A."/>
            <person name="Briers L."/>
            <person name="Pirintsos S."/>
            <person name="Studholme D.J."/>
            <person name="Pavlidis P."/>
            <person name="Sarris P.F."/>
        </authorList>
    </citation>
    <scope>NUCLEOTIDE SEQUENCE [LARGE SCALE GENOMIC DNA]</scope>
    <source>
        <strain evidence="3">cv. PFS-1207/04</strain>
    </source>
</reference>
<protein>
    <recommendedName>
        <fullName evidence="1">ATP-dependent RNA helicase Ski2/MTR4 C-terminal domain-containing protein</fullName>
    </recommendedName>
</protein>
<sequence length="138" mass="16320">MLRFTYLVEKHSEELASISRDMGQSMFTLMNKPKQHIWYYRWNNQNAIVLHNERVKTHTLRSSKFYEIMEIVVRAFRGSLIRTTRRMEKVLKNLTVAGKFIGATQLEAKLEEAVSQIKRTLDSHHLSTCDAIWLFLFT</sequence>
<comment type="caution">
    <text evidence="2">The sequence shown here is derived from an EMBL/GenBank/DDBJ whole genome shotgun (WGS) entry which is preliminary data.</text>
</comment>
<proteinExistence type="predicted"/>
<dbReference type="Gene3D" id="1.10.3380.30">
    <property type="match status" value="1"/>
</dbReference>